<accession>A0A5C4XQN2</accession>
<reference evidence="1 2" key="1">
    <citation type="submission" date="2019-06" db="EMBL/GenBank/DDBJ databases">
        <title>The draft genome of Rhizobium smilacinae PTYR-5.</title>
        <authorList>
            <person name="Liu L."/>
            <person name="Li L."/>
            <person name="Zhang X."/>
        </authorList>
    </citation>
    <scope>NUCLEOTIDE SEQUENCE [LARGE SCALE GENOMIC DNA]</scope>
    <source>
        <strain evidence="1 2">PTYR-5</strain>
    </source>
</reference>
<dbReference type="OrthoDB" id="8404446at2"/>
<comment type="caution">
    <text evidence="1">The sequence shown here is derived from an EMBL/GenBank/DDBJ whole genome shotgun (WGS) entry which is preliminary data.</text>
</comment>
<gene>
    <name evidence="1" type="ORF">FHP24_02920</name>
</gene>
<protein>
    <submittedName>
        <fullName evidence="1">Uncharacterized protein</fullName>
    </submittedName>
</protein>
<dbReference type="AlphaFoldDB" id="A0A5C4XQN2"/>
<dbReference type="Proteomes" id="UP000311605">
    <property type="component" value="Unassembled WGS sequence"/>
</dbReference>
<organism evidence="1 2">
    <name type="scientific">Aliirhizobium smilacinae</name>
    <dbReference type="NCBI Taxonomy" id="1395944"/>
    <lineage>
        <taxon>Bacteria</taxon>
        <taxon>Pseudomonadati</taxon>
        <taxon>Pseudomonadota</taxon>
        <taxon>Alphaproteobacteria</taxon>
        <taxon>Hyphomicrobiales</taxon>
        <taxon>Rhizobiaceae</taxon>
        <taxon>Aliirhizobium</taxon>
    </lineage>
</organism>
<keyword evidence="2" id="KW-1185">Reference proteome</keyword>
<evidence type="ECO:0000313" key="1">
    <source>
        <dbReference type="EMBL" id="TNM65251.1"/>
    </source>
</evidence>
<dbReference type="RefSeq" id="WP_139672599.1">
    <property type="nucleotide sequence ID" value="NZ_VDMN01000001.1"/>
</dbReference>
<sequence length="229" mass="24808">MVNALLMCARHAILIYQCLQMAPRKVSQMQQAERTKVLVSEIAGLLVDVRANLGVSRGLLEEIPANGPNVRAEKVRLVIPEMGFFTWFVSGNLFHGDSLFAALHGLSLEDLSAGLGVENVLSCIDAKDQPVVARGLSDAISTGERCSLEYATHHDSIHRDIALIGCCLRNEDGLASFFSGIVIEKKEAFFLDGSDPFKAYCDAALSLAQERGNLLAIRYLKSASNLVSG</sequence>
<dbReference type="EMBL" id="VDMN01000001">
    <property type="protein sequence ID" value="TNM65251.1"/>
    <property type="molecule type" value="Genomic_DNA"/>
</dbReference>
<name>A0A5C4XQN2_9HYPH</name>
<evidence type="ECO:0000313" key="2">
    <source>
        <dbReference type="Proteomes" id="UP000311605"/>
    </source>
</evidence>
<proteinExistence type="predicted"/>